<reference evidence="2 3" key="1">
    <citation type="journal article" date="2023" name="Plants (Basel)">
        <title>Bridging the Gap: Combining Genomics and Transcriptomics Approaches to Understand Stylosanthes scabra, an Orphan Legume from the Brazilian Caatinga.</title>
        <authorList>
            <person name="Ferreira-Neto J.R.C."/>
            <person name="da Silva M.D."/>
            <person name="Binneck E."/>
            <person name="de Melo N.F."/>
            <person name="da Silva R.H."/>
            <person name="de Melo A.L.T.M."/>
            <person name="Pandolfi V."/>
            <person name="Bustamante F.O."/>
            <person name="Brasileiro-Vidal A.C."/>
            <person name="Benko-Iseppon A.M."/>
        </authorList>
    </citation>
    <scope>NUCLEOTIDE SEQUENCE [LARGE SCALE GENOMIC DNA]</scope>
    <source>
        <tissue evidence="2">Leaves</tissue>
    </source>
</reference>
<proteinExistence type="predicted"/>
<protein>
    <submittedName>
        <fullName evidence="2">Uncharacterized protein</fullName>
    </submittedName>
</protein>
<dbReference type="PANTHER" id="PTHR31968">
    <property type="entry name" value="SERINE/ARGININE-RELATED PROTEIN 53"/>
    <property type="match status" value="1"/>
</dbReference>
<organism evidence="2 3">
    <name type="scientific">Stylosanthes scabra</name>
    <dbReference type="NCBI Taxonomy" id="79078"/>
    <lineage>
        <taxon>Eukaryota</taxon>
        <taxon>Viridiplantae</taxon>
        <taxon>Streptophyta</taxon>
        <taxon>Embryophyta</taxon>
        <taxon>Tracheophyta</taxon>
        <taxon>Spermatophyta</taxon>
        <taxon>Magnoliopsida</taxon>
        <taxon>eudicotyledons</taxon>
        <taxon>Gunneridae</taxon>
        <taxon>Pentapetalae</taxon>
        <taxon>rosids</taxon>
        <taxon>fabids</taxon>
        <taxon>Fabales</taxon>
        <taxon>Fabaceae</taxon>
        <taxon>Papilionoideae</taxon>
        <taxon>50 kb inversion clade</taxon>
        <taxon>dalbergioids sensu lato</taxon>
        <taxon>Dalbergieae</taxon>
        <taxon>Pterocarpus clade</taxon>
        <taxon>Stylosanthes</taxon>
    </lineage>
</organism>
<dbReference type="PANTHER" id="PTHR31968:SF4">
    <property type="entry name" value="SERINE_ARGININE-RELATED PROTEIN 53"/>
    <property type="match status" value="1"/>
</dbReference>
<feature type="compositionally biased region" description="Basic residues" evidence="1">
    <location>
        <begin position="129"/>
        <end position="140"/>
    </location>
</feature>
<feature type="region of interest" description="Disordered" evidence="1">
    <location>
        <begin position="26"/>
        <end position="195"/>
    </location>
</feature>
<evidence type="ECO:0000313" key="3">
    <source>
        <dbReference type="Proteomes" id="UP001341840"/>
    </source>
</evidence>
<gene>
    <name evidence="2" type="ORF">PIB30_032778</name>
</gene>
<feature type="compositionally biased region" description="Basic and acidic residues" evidence="1">
    <location>
        <begin position="118"/>
        <end position="128"/>
    </location>
</feature>
<sequence>MEEEKAAAYYDELTRKGEGAARFKQGLGFSTAPSNDDVPNRASAIPSSSSFLSKFVKASASSTSNPPPPSDSDKQAALLSVQDKLKKKPAPGSSRVPEKNRDRDSDRTTRRRSRSRSRSRDRYRERGKESRRRSRSRERHSHRDRDRDRRRSRRRSRSRSRGRRRSRSTSVSPRRSEKNRDRDSRRKGNNAGVDYAKLIPGYETMSSADRVKAKMKLQLSQTAAQDSEKGEGWERFEFDKDAPLDDEEIEAAEDDASLVKKIGQGFRYSKIEARREEQIQAAHEEAMFGALALPPPTSTDSEPERENVKEFDKKAVVSSLLSETVLAKSKGSWRDRVRKS</sequence>
<keyword evidence="3" id="KW-1185">Reference proteome</keyword>
<evidence type="ECO:0000256" key="1">
    <source>
        <dbReference type="SAM" id="MobiDB-lite"/>
    </source>
</evidence>
<feature type="compositionally biased region" description="Low complexity" evidence="1">
    <location>
        <begin position="42"/>
        <end position="64"/>
    </location>
</feature>
<comment type="caution">
    <text evidence="2">The sequence shown here is derived from an EMBL/GenBank/DDBJ whole genome shotgun (WGS) entry which is preliminary data.</text>
</comment>
<dbReference type="InterPro" id="IPR034604">
    <property type="entry name" value="SRRP53"/>
</dbReference>
<feature type="compositionally biased region" description="Basic and acidic residues" evidence="1">
    <location>
        <begin position="96"/>
        <end position="108"/>
    </location>
</feature>
<dbReference type="EMBL" id="JASCZI010151180">
    <property type="protein sequence ID" value="MED6170611.1"/>
    <property type="molecule type" value="Genomic_DNA"/>
</dbReference>
<feature type="compositionally biased region" description="Basic residues" evidence="1">
    <location>
        <begin position="150"/>
        <end position="167"/>
    </location>
</feature>
<accession>A0ABU6VAI6</accession>
<feature type="region of interest" description="Disordered" evidence="1">
    <location>
        <begin position="291"/>
        <end position="310"/>
    </location>
</feature>
<dbReference type="Proteomes" id="UP001341840">
    <property type="component" value="Unassembled WGS sequence"/>
</dbReference>
<name>A0ABU6VAI6_9FABA</name>
<evidence type="ECO:0000313" key="2">
    <source>
        <dbReference type="EMBL" id="MED6170611.1"/>
    </source>
</evidence>
<feature type="compositionally biased region" description="Basic and acidic residues" evidence="1">
    <location>
        <begin position="174"/>
        <end position="186"/>
    </location>
</feature>